<dbReference type="KEGG" id="dmm:dnm_063140"/>
<sequence>MDEKNKAILDEYLINISIFYTTVTEWMKDKSLFCEEKDYNINEKASGDYVTKKLVIFRDTGNQIAEICPVGAWVIGANGRIDLIGDFDRQILIYLKKDLKTKGSTAVSSDEEQCDVSEISHSLYKGFGQDGWYWIEDKRLGKAHAVNKELFFDLLAEVSDYEF</sequence>
<name>A0A975GRS2_9BACT</name>
<reference evidence="1" key="1">
    <citation type="journal article" date="2021" name="Microb. Physiol.">
        <title>Proteogenomic Insights into the Physiology of Marine, Sulfate-Reducing, Filamentous Desulfonema limicola and Desulfonema magnum.</title>
        <authorList>
            <person name="Schnaars V."/>
            <person name="Wohlbrand L."/>
            <person name="Scheve S."/>
            <person name="Hinrichs C."/>
            <person name="Reinhardt R."/>
            <person name="Rabus R."/>
        </authorList>
    </citation>
    <scope>NUCLEOTIDE SEQUENCE</scope>
    <source>
        <strain evidence="1">4be13</strain>
    </source>
</reference>
<protein>
    <submittedName>
        <fullName evidence="1">Uncharacterized protein</fullName>
    </submittedName>
</protein>
<proteinExistence type="predicted"/>
<dbReference type="RefSeq" id="WP_207678535.1">
    <property type="nucleotide sequence ID" value="NZ_CP061800.1"/>
</dbReference>
<dbReference type="AlphaFoldDB" id="A0A975GRS2"/>
<keyword evidence="2" id="KW-1185">Reference proteome</keyword>
<evidence type="ECO:0000313" key="2">
    <source>
        <dbReference type="Proteomes" id="UP000663722"/>
    </source>
</evidence>
<organism evidence="1 2">
    <name type="scientific">Desulfonema magnum</name>
    <dbReference type="NCBI Taxonomy" id="45655"/>
    <lineage>
        <taxon>Bacteria</taxon>
        <taxon>Pseudomonadati</taxon>
        <taxon>Thermodesulfobacteriota</taxon>
        <taxon>Desulfobacteria</taxon>
        <taxon>Desulfobacterales</taxon>
        <taxon>Desulfococcaceae</taxon>
        <taxon>Desulfonema</taxon>
    </lineage>
</organism>
<evidence type="ECO:0000313" key="1">
    <source>
        <dbReference type="EMBL" id="QTA90253.1"/>
    </source>
</evidence>
<dbReference type="Proteomes" id="UP000663722">
    <property type="component" value="Chromosome"/>
</dbReference>
<gene>
    <name evidence="1" type="ORF">dnm_063140</name>
</gene>
<dbReference type="EMBL" id="CP061800">
    <property type="protein sequence ID" value="QTA90253.1"/>
    <property type="molecule type" value="Genomic_DNA"/>
</dbReference>
<accession>A0A975GRS2</accession>